<keyword evidence="10" id="KW-0489">Methyltransferase</keyword>
<dbReference type="NCBIfam" id="NF008823">
    <property type="entry name" value="PRK11873.1"/>
    <property type="match status" value="1"/>
</dbReference>
<organism evidence="10">
    <name type="scientific">candidate division TA06 bacterium ADurb.Bin417</name>
    <dbReference type="NCBI Taxonomy" id="1852828"/>
    <lineage>
        <taxon>Bacteria</taxon>
        <taxon>Bacteria division TA06</taxon>
    </lineage>
</organism>
<evidence type="ECO:0000256" key="2">
    <source>
        <dbReference type="ARBA" id="ARBA00022691"/>
    </source>
</evidence>
<evidence type="ECO:0000256" key="8">
    <source>
        <dbReference type="ARBA" id="ARBA00048428"/>
    </source>
</evidence>
<evidence type="ECO:0000256" key="6">
    <source>
        <dbReference type="ARBA" id="ARBA00047941"/>
    </source>
</evidence>
<dbReference type="EC" id="2.1.1.137" evidence="4"/>
<keyword evidence="2" id="KW-0949">S-adenosyl-L-methionine</keyword>
<evidence type="ECO:0000256" key="5">
    <source>
        <dbReference type="ARBA" id="ARBA00034545"/>
    </source>
</evidence>
<evidence type="ECO:0000256" key="1">
    <source>
        <dbReference type="ARBA" id="ARBA00022679"/>
    </source>
</evidence>
<dbReference type="GO" id="GO:0032259">
    <property type="term" value="P:methylation"/>
    <property type="evidence" value="ECO:0007669"/>
    <property type="project" value="UniProtKB-KW"/>
</dbReference>
<proteinExistence type="inferred from homology"/>
<evidence type="ECO:0000256" key="4">
    <source>
        <dbReference type="ARBA" id="ARBA00034521"/>
    </source>
</evidence>
<comment type="similarity">
    <text evidence="3">Belongs to the methyltransferase superfamily. Arsenite methyltransferase family.</text>
</comment>
<evidence type="ECO:0000259" key="9">
    <source>
        <dbReference type="Pfam" id="PF13847"/>
    </source>
</evidence>
<name>A0A1V5ML63_UNCT6</name>
<reference evidence="10" key="1">
    <citation type="submission" date="2017-02" db="EMBL/GenBank/DDBJ databases">
        <title>Delving into the versatile metabolic prowess of the omnipresent phylum Bacteroidetes.</title>
        <authorList>
            <person name="Nobu M.K."/>
            <person name="Mei R."/>
            <person name="Narihiro T."/>
            <person name="Kuroda K."/>
            <person name="Liu W.-T."/>
        </authorList>
    </citation>
    <scope>NUCLEOTIDE SEQUENCE</scope>
    <source>
        <strain evidence="10">ADurb.Bin417</strain>
    </source>
</reference>
<dbReference type="EMBL" id="MWAK01000018">
    <property type="protein sequence ID" value="OPZ93561.1"/>
    <property type="molecule type" value="Genomic_DNA"/>
</dbReference>
<evidence type="ECO:0000313" key="10">
    <source>
        <dbReference type="EMBL" id="OPZ93561.1"/>
    </source>
</evidence>
<comment type="caution">
    <text evidence="10">The sequence shown here is derived from an EMBL/GenBank/DDBJ whole genome shotgun (WGS) entry which is preliminary data.</text>
</comment>
<gene>
    <name evidence="10" type="primary">eryG</name>
    <name evidence="10" type="ORF">BWY73_00253</name>
</gene>
<sequence length="261" mass="27896">MKKEAGEIRRLVREGYGRAVKRKAAGAASACGCCNAGAAPERSRRAGYSDKEMKAVPGGANLGFGCGNPLAGSEIKRGEVVLDLGSGAGFDVFLAARLVGPAGRVIGVDMTPAMVRKAERNARQGRFTNVEFRRGEIEKLPVADASVDVVISNCVINLSPEKLRVFREAFRVLKPGGRLIVSDLVLKKRLPDFLRNSLEAYLGCLAGAVLENAYLKLIRKAGFEDVEITGRSGYPVDDCFPEARGAGDLISSLTVRAVKKN</sequence>
<dbReference type="AlphaFoldDB" id="A0A1V5ML63"/>
<dbReference type="Proteomes" id="UP000485484">
    <property type="component" value="Unassembled WGS sequence"/>
</dbReference>
<comment type="catalytic activity">
    <reaction evidence="7">
        <text>arsenic triglutathione + 2 [thioredoxin]-dithiol + 2 S-adenosyl-L-methionine + H2O = dimethylarsinous acid + 2 [thioredoxin]-disulfide + 3 glutathione + 2 S-adenosyl-L-homocysteine + 2 H(+)</text>
        <dbReference type="Rhea" id="RHEA:69464"/>
        <dbReference type="Rhea" id="RHEA-COMP:10698"/>
        <dbReference type="Rhea" id="RHEA-COMP:10700"/>
        <dbReference type="ChEBI" id="CHEBI:15377"/>
        <dbReference type="ChEBI" id="CHEBI:15378"/>
        <dbReference type="ChEBI" id="CHEBI:23808"/>
        <dbReference type="ChEBI" id="CHEBI:29950"/>
        <dbReference type="ChEBI" id="CHEBI:50058"/>
        <dbReference type="ChEBI" id="CHEBI:57856"/>
        <dbReference type="ChEBI" id="CHEBI:57925"/>
        <dbReference type="ChEBI" id="CHEBI:59789"/>
        <dbReference type="ChEBI" id="CHEBI:183640"/>
        <dbReference type="EC" id="2.1.1.137"/>
    </reaction>
</comment>
<comment type="catalytic activity">
    <reaction evidence="6">
        <text>arsenic triglutathione + [thioredoxin]-dithiol + S-adenosyl-L-methionine + 2 H2O = methylarsonous acid + [thioredoxin]-disulfide + 3 glutathione + S-adenosyl-L-homocysteine + H(+)</text>
        <dbReference type="Rhea" id="RHEA:69460"/>
        <dbReference type="Rhea" id="RHEA-COMP:10698"/>
        <dbReference type="Rhea" id="RHEA-COMP:10700"/>
        <dbReference type="ChEBI" id="CHEBI:15377"/>
        <dbReference type="ChEBI" id="CHEBI:15378"/>
        <dbReference type="ChEBI" id="CHEBI:17826"/>
        <dbReference type="ChEBI" id="CHEBI:29950"/>
        <dbReference type="ChEBI" id="CHEBI:50058"/>
        <dbReference type="ChEBI" id="CHEBI:57856"/>
        <dbReference type="ChEBI" id="CHEBI:57925"/>
        <dbReference type="ChEBI" id="CHEBI:59789"/>
        <dbReference type="ChEBI" id="CHEBI:183640"/>
        <dbReference type="EC" id="2.1.1.137"/>
    </reaction>
</comment>
<evidence type="ECO:0000256" key="3">
    <source>
        <dbReference type="ARBA" id="ARBA00034487"/>
    </source>
</evidence>
<dbReference type="SUPFAM" id="SSF53335">
    <property type="entry name" value="S-adenosyl-L-methionine-dependent methyltransferases"/>
    <property type="match status" value="1"/>
</dbReference>
<dbReference type="Pfam" id="PF13847">
    <property type="entry name" value="Methyltransf_31"/>
    <property type="match status" value="1"/>
</dbReference>
<feature type="domain" description="Methyltransferase" evidence="9">
    <location>
        <begin position="76"/>
        <end position="222"/>
    </location>
</feature>
<dbReference type="PANTHER" id="PTHR43675:SF8">
    <property type="entry name" value="ARSENITE METHYLTRANSFERASE"/>
    <property type="match status" value="1"/>
</dbReference>
<dbReference type="CDD" id="cd02440">
    <property type="entry name" value="AdoMet_MTases"/>
    <property type="match status" value="1"/>
</dbReference>
<keyword evidence="1 10" id="KW-0808">Transferase</keyword>
<dbReference type="InterPro" id="IPR025714">
    <property type="entry name" value="Methyltranfer_dom"/>
</dbReference>
<dbReference type="InterPro" id="IPR029063">
    <property type="entry name" value="SAM-dependent_MTases_sf"/>
</dbReference>
<dbReference type="Gene3D" id="3.40.50.150">
    <property type="entry name" value="Vaccinia Virus protein VP39"/>
    <property type="match status" value="1"/>
</dbReference>
<dbReference type="PANTHER" id="PTHR43675">
    <property type="entry name" value="ARSENITE METHYLTRANSFERASE"/>
    <property type="match status" value="1"/>
</dbReference>
<dbReference type="GO" id="GO:0030791">
    <property type="term" value="F:arsenite methyltransferase activity"/>
    <property type="evidence" value="ECO:0007669"/>
    <property type="project" value="UniProtKB-EC"/>
</dbReference>
<protein>
    <recommendedName>
        <fullName evidence="5">Arsenite methyltransferase</fullName>
        <ecNumber evidence="4">2.1.1.137</ecNumber>
    </recommendedName>
</protein>
<accession>A0A1V5ML63</accession>
<comment type="catalytic activity">
    <reaction evidence="8">
        <text>arsenic triglutathione + 3 [thioredoxin]-dithiol + 3 S-adenosyl-L-methionine = trimethylarsine + 3 [thioredoxin]-disulfide + 3 glutathione + 3 S-adenosyl-L-homocysteine + 3 H(+)</text>
        <dbReference type="Rhea" id="RHEA:69432"/>
        <dbReference type="Rhea" id="RHEA-COMP:10698"/>
        <dbReference type="Rhea" id="RHEA-COMP:10700"/>
        <dbReference type="ChEBI" id="CHEBI:15378"/>
        <dbReference type="ChEBI" id="CHEBI:27130"/>
        <dbReference type="ChEBI" id="CHEBI:29950"/>
        <dbReference type="ChEBI" id="CHEBI:50058"/>
        <dbReference type="ChEBI" id="CHEBI:57856"/>
        <dbReference type="ChEBI" id="CHEBI:57925"/>
        <dbReference type="ChEBI" id="CHEBI:59789"/>
        <dbReference type="ChEBI" id="CHEBI:183640"/>
        <dbReference type="EC" id="2.1.1.137"/>
    </reaction>
</comment>
<evidence type="ECO:0000256" key="7">
    <source>
        <dbReference type="ARBA" id="ARBA00047943"/>
    </source>
</evidence>
<dbReference type="InterPro" id="IPR026669">
    <property type="entry name" value="Arsenite_MeTrfase-like"/>
</dbReference>